<dbReference type="InterPro" id="IPR004360">
    <property type="entry name" value="Glyas_Fos-R_dOase_dom"/>
</dbReference>
<dbReference type="EMBL" id="PEUA01000023">
    <property type="protein sequence ID" value="PIV43181.1"/>
    <property type="molecule type" value="Genomic_DNA"/>
</dbReference>
<sequence length="139" mass="16632">MRKLAQNDIYIELHVPSFDRVKDFYGKLGFQVAWEKKPENRNGYLVMKRDNSILCFYAGNEHVYGQSYFKNFSRDTKRGYAVEICIIVEDIEKFYNNVKTFTKVIEELQLKPWGLKDFRIEDPFGFYLRFSEPHNILIP</sequence>
<evidence type="ECO:0000313" key="3">
    <source>
        <dbReference type="Proteomes" id="UP000230304"/>
    </source>
</evidence>
<dbReference type="AlphaFoldDB" id="A0A2M7D875"/>
<organism evidence="2 3">
    <name type="scientific">Candidatus Nealsonbacteria bacterium CG02_land_8_20_14_3_00_40_11</name>
    <dbReference type="NCBI Taxonomy" id="1974700"/>
    <lineage>
        <taxon>Bacteria</taxon>
        <taxon>Candidatus Nealsoniibacteriota</taxon>
    </lineage>
</organism>
<dbReference type="InterPro" id="IPR037523">
    <property type="entry name" value="VOC_core"/>
</dbReference>
<dbReference type="Proteomes" id="UP000230304">
    <property type="component" value="Unassembled WGS sequence"/>
</dbReference>
<dbReference type="Gene3D" id="3.10.180.10">
    <property type="entry name" value="2,3-Dihydroxybiphenyl 1,2-Dioxygenase, domain 1"/>
    <property type="match status" value="1"/>
</dbReference>
<feature type="domain" description="VOC" evidence="1">
    <location>
        <begin position="7"/>
        <end position="133"/>
    </location>
</feature>
<proteinExistence type="predicted"/>
<dbReference type="PROSITE" id="PS51819">
    <property type="entry name" value="VOC"/>
    <property type="match status" value="1"/>
</dbReference>
<comment type="caution">
    <text evidence="2">The sequence shown here is derived from an EMBL/GenBank/DDBJ whole genome shotgun (WGS) entry which is preliminary data.</text>
</comment>
<protein>
    <recommendedName>
        <fullName evidence="1">VOC domain-containing protein</fullName>
    </recommendedName>
</protein>
<dbReference type="SUPFAM" id="SSF54593">
    <property type="entry name" value="Glyoxalase/Bleomycin resistance protein/Dihydroxybiphenyl dioxygenase"/>
    <property type="match status" value="1"/>
</dbReference>
<dbReference type="InterPro" id="IPR029068">
    <property type="entry name" value="Glyas_Bleomycin-R_OHBP_Dase"/>
</dbReference>
<evidence type="ECO:0000259" key="1">
    <source>
        <dbReference type="PROSITE" id="PS51819"/>
    </source>
</evidence>
<reference evidence="3" key="1">
    <citation type="submission" date="2017-09" db="EMBL/GenBank/DDBJ databases">
        <title>Depth-based differentiation of microbial function through sediment-hosted aquifers and enrichment of novel symbionts in the deep terrestrial subsurface.</title>
        <authorList>
            <person name="Probst A.J."/>
            <person name="Ladd B."/>
            <person name="Jarett J.K."/>
            <person name="Geller-Mcgrath D.E."/>
            <person name="Sieber C.M.K."/>
            <person name="Emerson J.B."/>
            <person name="Anantharaman K."/>
            <person name="Thomas B.C."/>
            <person name="Malmstrom R."/>
            <person name="Stieglmeier M."/>
            <person name="Klingl A."/>
            <person name="Woyke T."/>
            <person name="Ryan C.M."/>
            <person name="Banfield J.F."/>
        </authorList>
    </citation>
    <scope>NUCLEOTIDE SEQUENCE [LARGE SCALE GENOMIC DNA]</scope>
</reference>
<dbReference type="Pfam" id="PF00903">
    <property type="entry name" value="Glyoxalase"/>
    <property type="match status" value="1"/>
</dbReference>
<name>A0A2M7D875_9BACT</name>
<accession>A0A2M7D875</accession>
<gene>
    <name evidence="2" type="ORF">COS26_01045</name>
</gene>
<evidence type="ECO:0000313" key="2">
    <source>
        <dbReference type="EMBL" id="PIV43181.1"/>
    </source>
</evidence>